<name>A0A1F5YKK0_9BACT</name>
<comment type="caution">
    <text evidence="3">The sequence shown here is derived from an EMBL/GenBank/DDBJ whole genome shotgun (WGS) entry which is preliminary data.</text>
</comment>
<dbReference type="Proteomes" id="UP000177396">
    <property type="component" value="Unassembled WGS sequence"/>
</dbReference>
<protein>
    <recommendedName>
        <fullName evidence="2">SpoVT-AbrB domain-containing protein</fullName>
    </recommendedName>
</protein>
<dbReference type="SMART" id="SM00966">
    <property type="entry name" value="SpoVT_AbrB"/>
    <property type="match status" value="1"/>
</dbReference>
<evidence type="ECO:0000259" key="2">
    <source>
        <dbReference type="PROSITE" id="PS51740"/>
    </source>
</evidence>
<dbReference type="NCBIfam" id="TIGR01439">
    <property type="entry name" value="lp_hng_hel_AbrB"/>
    <property type="match status" value="1"/>
</dbReference>
<evidence type="ECO:0000313" key="3">
    <source>
        <dbReference type="EMBL" id="OGG00593.1"/>
    </source>
</evidence>
<proteinExistence type="predicted"/>
<organism evidence="3 4">
    <name type="scientific">Candidatus Gottesmanbacteria bacterium RBG_16_38_7b</name>
    <dbReference type="NCBI Taxonomy" id="1798372"/>
    <lineage>
        <taxon>Bacteria</taxon>
        <taxon>Candidatus Gottesmaniibacteriota</taxon>
    </lineage>
</organism>
<dbReference type="PROSITE" id="PS51740">
    <property type="entry name" value="SPOVT_ABRB"/>
    <property type="match status" value="1"/>
</dbReference>
<dbReference type="InterPro" id="IPR007159">
    <property type="entry name" value="SpoVT-AbrB_dom"/>
</dbReference>
<dbReference type="Pfam" id="PF04014">
    <property type="entry name" value="MazE_antitoxin"/>
    <property type="match status" value="1"/>
</dbReference>
<sequence>MQVITTVTQKGQVTLPKRLREAVGIKEYDKVIIESGKNHLLVKPTKDILDLAGSFIPQKNKGKSPLQARIAHEKTYQRV</sequence>
<evidence type="ECO:0000313" key="4">
    <source>
        <dbReference type="Proteomes" id="UP000177396"/>
    </source>
</evidence>
<keyword evidence="1" id="KW-0238">DNA-binding</keyword>
<dbReference type="GO" id="GO:0003677">
    <property type="term" value="F:DNA binding"/>
    <property type="evidence" value="ECO:0007669"/>
    <property type="project" value="UniProtKB-UniRule"/>
</dbReference>
<dbReference type="Gene3D" id="2.10.260.10">
    <property type="match status" value="1"/>
</dbReference>
<dbReference type="AlphaFoldDB" id="A0A1F5YKK0"/>
<dbReference type="SUPFAM" id="SSF89447">
    <property type="entry name" value="AbrB/MazE/MraZ-like"/>
    <property type="match status" value="1"/>
</dbReference>
<dbReference type="EMBL" id="MFJB01000022">
    <property type="protein sequence ID" value="OGG00593.1"/>
    <property type="molecule type" value="Genomic_DNA"/>
</dbReference>
<accession>A0A1F5YKK0</accession>
<reference evidence="3 4" key="1">
    <citation type="journal article" date="2016" name="Nat. Commun.">
        <title>Thousands of microbial genomes shed light on interconnected biogeochemical processes in an aquifer system.</title>
        <authorList>
            <person name="Anantharaman K."/>
            <person name="Brown C.T."/>
            <person name="Hug L.A."/>
            <person name="Sharon I."/>
            <person name="Castelle C.J."/>
            <person name="Probst A.J."/>
            <person name="Thomas B.C."/>
            <person name="Singh A."/>
            <person name="Wilkins M.J."/>
            <person name="Karaoz U."/>
            <person name="Brodie E.L."/>
            <person name="Williams K.H."/>
            <person name="Hubbard S.S."/>
            <person name="Banfield J.F."/>
        </authorList>
    </citation>
    <scope>NUCLEOTIDE SEQUENCE [LARGE SCALE GENOMIC DNA]</scope>
</reference>
<gene>
    <name evidence="3" type="ORF">A2153_01660</name>
</gene>
<evidence type="ECO:0000256" key="1">
    <source>
        <dbReference type="PROSITE-ProRule" id="PRU01076"/>
    </source>
</evidence>
<feature type="domain" description="SpoVT-AbrB" evidence="2">
    <location>
        <begin position="2"/>
        <end position="47"/>
    </location>
</feature>
<dbReference type="InterPro" id="IPR037914">
    <property type="entry name" value="SpoVT-AbrB_sf"/>
</dbReference>